<proteinExistence type="predicted"/>
<keyword evidence="1" id="KW-0472">Membrane</keyword>
<accession>A0A1C5IIU5</accession>
<keyword evidence="1" id="KW-0812">Transmembrane</keyword>
<evidence type="ECO:0000313" key="3">
    <source>
        <dbReference type="Proteomes" id="UP000198226"/>
    </source>
</evidence>
<gene>
    <name evidence="2" type="ORF">GA0070623_2603</name>
</gene>
<evidence type="ECO:0000313" key="2">
    <source>
        <dbReference type="EMBL" id="SCG58290.1"/>
    </source>
</evidence>
<keyword evidence="3" id="KW-1185">Reference proteome</keyword>
<protein>
    <submittedName>
        <fullName evidence="2">Uncharacterized protein</fullName>
    </submittedName>
</protein>
<keyword evidence="1" id="KW-1133">Transmembrane helix</keyword>
<dbReference type="EMBL" id="LT607752">
    <property type="protein sequence ID" value="SCG58290.1"/>
    <property type="molecule type" value="Genomic_DNA"/>
</dbReference>
<dbReference type="AlphaFoldDB" id="A0A1C5IIU5"/>
<feature type="transmembrane region" description="Helical" evidence="1">
    <location>
        <begin position="36"/>
        <end position="55"/>
    </location>
</feature>
<reference evidence="3" key="1">
    <citation type="submission" date="2016-06" db="EMBL/GenBank/DDBJ databases">
        <authorList>
            <person name="Varghese N."/>
            <person name="Submissions Spin"/>
        </authorList>
    </citation>
    <scope>NUCLEOTIDE SEQUENCE [LARGE SCALE GENOMIC DNA]</scope>
    <source>
        <strain evidence="3">DSM 44983</strain>
    </source>
</reference>
<evidence type="ECO:0000256" key="1">
    <source>
        <dbReference type="SAM" id="Phobius"/>
    </source>
</evidence>
<dbReference type="Proteomes" id="UP000198226">
    <property type="component" value="Chromosome I"/>
</dbReference>
<organism evidence="2 3">
    <name type="scientific">Micromonospora rifamycinica</name>
    <dbReference type="NCBI Taxonomy" id="291594"/>
    <lineage>
        <taxon>Bacteria</taxon>
        <taxon>Bacillati</taxon>
        <taxon>Actinomycetota</taxon>
        <taxon>Actinomycetes</taxon>
        <taxon>Micromonosporales</taxon>
        <taxon>Micromonosporaceae</taxon>
        <taxon>Micromonospora</taxon>
    </lineage>
</organism>
<name>A0A1C5IIU5_9ACTN</name>
<sequence>MRNSVAKPMIAATIALLPVSVLLAFTLDGSVWVGVAAWAVIAAVLLPLSVVIGRLSR</sequence>
<dbReference type="RefSeq" id="WP_157517580.1">
    <property type="nucleotide sequence ID" value="NZ_LRMV01000103.1"/>
</dbReference>